<evidence type="ECO:0000256" key="1">
    <source>
        <dbReference type="SAM" id="MobiDB-lite"/>
    </source>
</evidence>
<protein>
    <submittedName>
        <fullName evidence="2">Uncharacterized protein</fullName>
    </submittedName>
</protein>
<evidence type="ECO:0000313" key="2">
    <source>
        <dbReference type="EMBL" id="KAF5383509.1"/>
    </source>
</evidence>
<comment type="caution">
    <text evidence="2">The sequence shown here is derived from an EMBL/GenBank/DDBJ whole genome shotgun (WGS) entry which is preliminary data.</text>
</comment>
<dbReference type="Proteomes" id="UP000565441">
    <property type="component" value="Unassembled WGS sequence"/>
</dbReference>
<evidence type="ECO:0000313" key="3">
    <source>
        <dbReference type="Proteomes" id="UP000565441"/>
    </source>
</evidence>
<name>A0A8H5HHW2_9AGAR</name>
<feature type="region of interest" description="Disordered" evidence="1">
    <location>
        <begin position="15"/>
        <end position="38"/>
    </location>
</feature>
<gene>
    <name evidence="2" type="ORF">D9615_003619</name>
</gene>
<dbReference type="OrthoDB" id="10603740at2759"/>
<organism evidence="2 3">
    <name type="scientific">Tricholomella constricta</name>
    <dbReference type="NCBI Taxonomy" id="117010"/>
    <lineage>
        <taxon>Eukaryota</taxon>
        <taxon>Fungi</taxon>
        <taxon>Dikarya</taxon>
        <taxon>Basidiomycota</taxon>
        <taxon>Agaricomycotina</taxon>
        <taxon>Agaricomycetes</taxon>
        <taxon>Agaricomycetidae</taxon>
        <taxon>Agaricales</taxon>
        <taxon>Tricholomatineae</taxon>
        <taxon>Lyophyllaceae</taxon>
        <taxon>Tricholomella</taxon>
    </lineage>
</organism>
<feature type="compositionally biased region" description="Polar residues" evidence="1">
    <location>
        <begin position="20"/>
        <end position="34"/>
    </location>
</feature>
<sequence length="106" mass="11818">MWNLSESLSALATTMSSSTYNDPSLHPSTPTNPRGTVRGDLTHPWCAAARETCVHAQPAPARTLHRKRSSNDLRYVFYHGSENHQTLHAVIQHMQDGKTVQTIAMH</sequence>
<dbReference type="AlphaFoldDB" id="A0A8H5HHW2"/>
<proteinExistence type="predicted"/>
<dbReference type="EMBL" id="JAACJP010000006">
    <property type="protein sequence ID" value="KAF5383509.1"/>
    <property type="molecule type" value="Genomic_DNA"/>
</dbReference>
<keyword evidence="3" id="KW-1185">Reference proteome</keyword>
<accession>A0A8H5HHW2</accession>
<reference evidence="2 3" key="1">
    <citation type="journal article" date="2020" name="ISME J.">
        <title>Uncovering the hidden diversity of litter-decomposition mechanisms in mushroom-forming fungi.</title>
        <authorList>
            <person name="Floudas D."/>
            <person name="Bentzer J."/>
            <person name="Ahren D."/>
            <person name="Johansson T."/>
            <person name="Persson P."/>
            <person name="Tunlid A."/>
        </authorList>
    </citation>
    <scope>NUCLEOTIDE SEQUENCE [LARGE SCALE GENOMIC DNA]</scope>
    <source>
        <strain evidence="2 3">CBS 661.87</strain>
    </source>
</reference>